<proteinExistence type="predicted"/>
<dbReference type="Pfam" id="PF19867">
    <property type="entry name" value="DUF6340"/>
    <property type="match status" value="1"/>
</dbReference>
<dbReference type="PROSITE" id="PS51257">
    <property type="entry name" value="PROKAR_LIPOPROTEIN"/>
    <property type="match status" value="1"/>
</dbReference>
<gene>
    <name evidence="1" type="ORF">GM418_24385</name>
</gene>
<evidence type="ECO:0000313" key="1">
    <source>
        <dbReference type="EMBL" id="QGY46682.1"/>
    </source>
</evidence>
<protein>
    <recommendedName>
        <fullName evidence="3">Tetratricopeptide repeat protein</fullName>
    </recommendedName>
</protein>
<dbReference type="AlphaFoldDB" id="A0A6I6K2L8"/>
<dbReference type="Proteomes" id="UP000428260">
    <property type="component" value="Chromosome"/>
</dbReference>
<organism evidence="1 2">
    <name type="scientific">Maribellus comscasis</name>
    <dbReference type="NCBI Taxonomy" id="2681766"/>
    <lineage>
        <taxon>Bacteria</taxon>
        <taxon>Pseudomonadati</taxon>
        <taxon>Bacteroidota</taxon>
        <taxon>Bacteroidia</taxon>
        <taxon>Marinilabiliales</taxon>
        <taxon>Prolixibacteraceae</taxon>
        <taxon>Maribellus</taxon>
    </lineage>
</organism>
<reference evidence="1 2" key="1">
    <citation type="submission" date="2019-11" db="EMBL/GenBank/DDBJ databases">
        <authorList>
            <person name="Zheng R.K."/>
            <person name="Sun C.M."/>
        </authorList>
    </citation>
    <scope>NUCLEOTIDE SEQUENCE [LARGE SCALE GENOMIC DNA]</scope>
    <source>
        <strain evidence="1 2">WC007</strain>
    </source>
</reference>
<name>A0A6I6K2L8_9BACT</name>
<evidence type="ECO:0000313" key="2">
    <source>
        <dbReference type="Proteomes" id="UP000428260"/>
    </source>
</evidence>
<dbReference type="RefSeq" id="WP_158869810.1">
    <property type="nucleotide sequence ID" value="NZ_CP046401.1"/>
</dbReference>
<sequence length="397" mass="45627">MRPNLYFLLLILTLGALQGCNTLYNYSMIDIEVVEPGKLILPEKYSTAAIRYNNIMDSYYLNNSTYYINSEAHVDTTKLDSLAAKIYFNSAIENLNKQIYFDSIIELSENGNSQYYIIDSLVHLPEADTSKLEEYVLYPSVLLLSQIARQNLTGGKEKQTAKILDPKLGLYTTEDLKEIADSTDADLLISLDYFSSIDVELVQKLPTNHYYGNTSVYGVGLWNFYNLRTFKSAFFYDQLDTLTWDSQEEIKAYVEKNLPPRRDAVLNAADVMGIRLAEKLIPHWITVQRLYYISGHVELQKTKQLVEEGKWLEAAEIWKANVNNPNKKIAAKSMYNLGVACEMQGDLEAAIDWIVRSFQVFGNKNEFHYLNCIDYINILGQRKLNFKLINQQLDHTL</sequence>
<accession>A0A6I6K2L8</accession>
<dbReference type="KEGG" id="mcos:GM418_24385"/>
<evidence type="ECO:0008006" key="3">
    <source>
        <dbReference type="Google" id="ProtNLM"/>
    </source>
</evidence>
<dbReference type="InterPro" id="IPR045921">
    <property type="entry name" value="DUF6340"/>
</dbReference>
<keyword evidence="2" id="KW-1185">Reference proteome</keyword>
<dbReference type="EMBL" id="CP046401">
    <property type="protein sequence ID" value="QGY46682.1"/>
    <property type="molecule type" value="Genomic_DNA"/>
</dbReference>